<dbReference type="EMBL" id="JACTSG010000007">
    <property type="protein sequence ID" value="MBK2303265.1"/>
    <property type="molecule type" value="Genomic_DNA"/>
</dbReference>
<dbReference type="RefSeq" id="WP_200167663.1">
    <property type="nucleotide sequence ID" value="NZ_JACTSG010000007.1"/>
</dbReference>
<evidence type="ECO:0000256" key="1">
    <source>
        <dbReference type="SAM" id="Phobius"/>
    </source>
</evidence>
<accession>A0ABS1GET3</accession>
<evidence type="ECO:0000313" key="2">
    <source>
        <dbReference type="EMBL" id="MBK2303265.1"/>
    </source>
</evidence>
<dbReference type="Proteomes" id="UP000760407">
    <property type="component" value="Unassembled WGS sequence"/>
</dbReference>
<feature type="transmembrane region" description="Helical" evidence="1">
    <location>
        <begin position="7"/>
        <end position="25"/>
    </location>
</feature>
<comment type="caution">
    <text evidence="2">The sequence shown here is derived from an EMBL/GenBank/DDBJ whole genome shotgun (WGS) entry which is preliminary data.</text>
</comment>
<reference evidence="2 3" key="1">
    <citation type="submission" date="2020-08" db="EMBL/GenBank/DDBJ databases">
        <title>Comparative genomics of Francisella species.</title>
        <authorList>
            <person name="Sahl J."/>
            <person name="Sjodin A."/>
            <person name="Wagner D."/>
            <person name="Forsman M."/>
        </authorList>
    </citation>
    <scope>NUCLEOTIDE SEQUENCE [LARGE SCALE GENOMIC DNA]</scope>
    <source>
        <strain evidence="2 3">F1093</strain>
    </source>
</reference>
<keyword evidence="3" id="KW-1185">Reference proteome</keyword>
<evidence type="ECO:0000313" key="3">
    <source>
        <dbReference type="Proteomes" id="UP000760407"/>
    </source>
</evidence>
<keyword evidence="1" id="KW-0812">Transmembrane</keyword>
<keyword evidence="1" id="KW-1133">Transmembrane helix</keyword>
<organism evidence="2 3">
    <name type="scientific">Francisella philomiragia</name>
    <dbReference type="NCBI Taxonomy" id="28110"/>
    <lineage>
        <taxon>Bacteria</taxon>
        <taxon>Pseudomonadati</taxon>
        <taxon>Pseudomonadota</taxon>
        <taxon>Gammaproteobacteria</taxon>
        <taxon>Thiotrichales</taxon>
        <taxon>Francisellaceae</taxon>
        <taxon>Francisella</taxon>
    </lineage>
</organism>
<feature type="transmembrane region" description="Helical" evidence="1">
    <location>
        <begin position="37"/>
        <end position="54"/>
    </location>
</feature>
<protein>
    <submittedName>
        <fullName evidence="2">Uncharacterized protein</fullName>
    </submittedName>
</protein>
<proteinExistence type="predicted"/>
<sequence>MKTTLKVIGAYIATFFVLAIFNILVNGNPSRNEGFSSVIALVAFFSFIFWTYYFRKKSPNNKQNKKQIELQKLKDSLDRDRAAKRQQQSETEKFITKPFNPVIKPRGPAQAVEINGLDSGDIIIFDYVNSKGEETNDRQVTFRKATDRNISGACHIDNRYKHFLRSNIKGGYITNIATGEVIYV</sequence>
<name>A0ABS1GET3_9GAMM</name>
<gene>
    <name evidence="2" type="ORF">IBE52_10095</name>
</gene>
<keyword evidence="1" id="KW-0472">Membrane</keyword>